<comment type="caution">
    <text evidence="1">The sequence shown here is derived from an EMBL/GenBank/DDBJ whole genome shotgun (WGS) entry which is preliminary data.</text>
</comment>
<sequence length="103" mass="12297">MWVSRQSVTVHQFQPQFRRSEENSFSTRTSTRQVKEIELQKLEKINRLKNHMDELKKREMERQIVVIEARTEKCLENASSKRSKAPCSTILSSDNNVKVFFFY</sequence>
<gene>
    <name evidence="1" type="ORF">HHI36_015853</name>
</gene>
<protein>
    <submittedName>
        <fullName evidence="1">Uncharacterized protein</fullName>
    </submittedName>
</protein>
<proteinExistence type="predicted"/>
<evidence type="ECO:0000313" key="1">
    <source>
        <dbReference type="EMBL" id="KAL3274468.1"/>
    </source>
</evidence>
<dbReference type="EMBL" id="JABFTP020000062">
    <property type="protein sequence ID" value="KAL3274468.1"/>
    <property type="molecule type" value="Genomic_DNA"/>
</dbReference>
<name>A0ABD2N6U2_9CUCU</name>
<keyword evidence="2" id="KW-1185">Reference proteome</keyword>
<accession>A0ABD2N6U2</accession>
<dbReference type="Proteomes" id="UP001516400">
    <property type="component" value="Unassembled WGS sequence"/>
</dbReference>
<organism evidence="1 2">
    <name type="scientific">Cryptolaemus montrouzieri</name>
    <dbReference type="NCBI Taxonomy" id="559131"/>
    <lineage>
        <taxon>Eukaryota</taxon>
        <taxon>Metazoa</taxon>
        <taxon>Ecdysozoa</taxon>
        <taxon>Arthropoda</taxon>
        <taxon>Hexapoda</taxon>
        <taxon>Insecta</taxon>
        <taxon>Pterygota</taxon>
        <taxon>Neoptera</taxon>
        <taxon>Endopterygota</taxon>
        <taxon>Coleoptera</taxon>
        <taxon>Polyphaga</taxon>
        <taxon>Cucujiformia</taxon>
        <taxon>Coccinelloidea</taxon>
        <taxon>Coccinellidae</taxon>
        <taxon>Scymninae</taxon>
        <taxon>Scymnini</taxon>
        <taxon>Cryptolaemus</taxon>
    </lineage>
</organism>
<evidence type="ECO:0000313" key="2">
    <source>
        <dbReference type="Proteomes" id="UP001516400"/>
    </source>
</evidence>
<reference evidence="1 2" key="1">
    <citation type="journal article" date="2021" name="BMC Biol.">
        <title>Horizontally acquired antibacterial genes associated with adaptive radiation of ladybird beetles.</title>
        <authorList>
            <person name="Li H.S."/>
            <person name="Tang X.F."/>
            <person name="Huang Y.H."/>
            <person name="Xu Z.Y."/>
            <person name="Chen M.L."/>
            <person name="Du X.Y."/>
            <person name="Qiu B.Y."/>
            <person name="Chen P.T."/>
            <person name="Zhang W."/>
            <person name="Slipinski A."/>
            <person name="Escalona H.E."/>
            <person name="Waterhouse R.M."/>
            <person name="Zwick A."/>
            <person name="Pang H."/>
        </authorList>
    </citation>
    <scope>NUCLEOTIDE SEQUENCE [LARGE SCALE GENOMIC DNA]</scope>
    <source>
        <strain evidence="1">SYSU2018</strain>
    </source>
</reference>
<dbReference type="AlphaFoldDB" id="A0ABD2N6U2"/>